<reference evidence="2" key="1">
    <citation type="submission" date="2001-07" db="EMBL/GenBank/DDBJ databases">
        <title>Oryza sativa nipponbare(GA3) genomic DNA, chromosome 7, BAC clone:OJ1343_D04.</title>
        <authorList>
            <person name="Sasaki T."/>
            <person name="Matsumoto T."/>
            <person name="Yamamoto K."/>
        </authorList>
    </citation>
    <scope>NUCLEOTIDE SEQUENCE</scope>
</reference>
<accession>Q8LIB5</accession>
<dbReference type="AlphaFoldDB" id="Q8LIB5"/>
<evidence type="ECO:0000256" key="1">
    <source>
        <dbReference type="SAM" id="MobiDB-lite"/>
    </source>
</evidence>
<feature type="region of interest" description="Disordered" evidence="1">
    <location>
        <begin position="81"/>
        <end position="184"/>
    </location>
</feature>
<feature type="region of interest" description="Disordered" evidence="1">
    <location>
        <begin position="191"/>
        <end position="210"/>
    </location>
</feature>
<feature type="compositionally biased region" description="Low complexity" evidence="1">
    <location>
        <begin position="175"/>
        <end position="184"/>
    </location>
</feature>
<organism evidence="2 4">
    <name type="scientific">Oryza sativa subsp. japonica</name>
    <name type="common">Rice</name>
    <dbReference type="NCBI Taxonomy" id="39947"/>
    <lineage>
        <taxon>Eukaryota</taxon>
        <taxon>Viridiplantae</taxon>
        <taxon>Streptophyta</taxon>
        <taxon>Embryophyta</taxon>
        <taxon>Tracheophyta</taxon>
        <taxon>Spermatophyta</taxon>
        <taxon>Magnoliopsida</taxon>
        <taxon>Liliopsida</taxon>
        <taxon>Poales</taxon>
        <taxon>Poaceae</taxon>
        <taxon>BOP clade</taxon>
        <taxon>Oryzoideae</taxon>
        <taxon>Oryzeae</taxon>
        <taxon>Oryzinae</taxon>
        <taxon>Oryza</taxon>
        <taxon>Oryza sativa</taxon>
    </lineage>
</organism>
<evidence type="ECO:0000313" key="4">
    <source>
        <dbReference type="Proteomes" id="UP000000763"/>
    </source>
</evidence>
<reference evidence="4" key="3">
    <citation type="journal article" date="2005" name="Nature">
        <title>The map-based sequence of the rice genome.</title>
        <authorList>
            <consortium name="International rice genome sequencing project (IRGSP)"/>
            <person name="Matsumoto T."/>
            <person name="Wu J."/>
            <person name="Kanamori H."/>
            <person name="Katayose Y."/>
            <person name="Fujisawa M."/>
            <person name="Namiki N."/>
            <person name="Mizuno H."/>
            <person name="Yamamoto K."/>
            <person name="Antonio B.A."/>
            <person name="Baba T."/>
            <person name="Sakata K."/>
            <person name="Nagamura Y."/>
            <person name="Aoki H."/>
            <person name="Arikawa K."/>
            <person name="Arita K."/>
            <person name="Bito T."/>
            <person name="Chiden Y."/>
            <person name="Fujitsuka N."/>
            <person name="Fukunaka R."/>
            <person name="Hamada M."/>
            <person name="Harada C."/>
            <person name="Hayashi A."/>
            <person name="Hijishita S."/>
            <person name="Honda M."/>
            <person name="Hosokawa S."/>
            <person name="Ichikawa Y."/>
            <person name="Idonuma A."/>
            <person name="Iijima M."/>
            <person name="Ikeda M."/>
            <person name="Ikeno M."/>
            <person name="Ito K."/>
            <person name="Ito S."/>
            <person name="Ito T."/>
            <person name="Ito Y."/>
            <person name="Ito Y."/>
            <person name="Iwabuchi A."/>
            <person name="Kamiya K."/>
            <person name="Karasawa W."/>
            <person name="Kurita K."/>
            <person name="Katagiri S."/>
            <person name="Kikuta A."/>
            <person name="Kobayashi H."/>
            <person name="Kobayashi N."/>
            <person name="Machita K."/>
            <person name="Maehara T."/>
            <person name="Masukawa M."/>
            <person name="Mizubayashi T."/>
            <person name="Mukai Y."/>
            <person name="Nagasaki H."/>
            <person name="Nagata Y."/>
            <person name="Naito S."/>
            <person name="Nakashima M."/>
            <person name="Nakama Y."/>
            <person name="Nakamichi Y."/>
            <person name="Nakamura M."/>
            <person name="Meguro A."/>
            <person name="Negishi M."/>
            <person name="Ohta I."/>
            <person name="Ohta T."/>
            <person name="Okamoto M."/>
            <person name="Ono N."/>
            <person name="Saji S."/>
            <person name="Sakaguchi M."/>
            <person name="Sakai K."/>
            <person name="Shibata M."/>
            <person name="Shimokawa T."/>
            <person name="Song J."/>
            <person name="Takazaki Y."/>
            <person name="Terasawa K."/>
            <person name="Tsugane M."/>
            <person name="Tsuji K."/>
            <person name="Ueda S."/>
            <person name="Waki K."/>
            <person name="Yamagata H."/>
            <person name="Yamamoto M."/>
            <person name="Yamamoto S."/>
            <person name="Yamane H."/>
            <person name="Yoshiki S."/>
            <person name="Yoshihara R."/>
            <person name="Yukawa K."/>
            <person name="Zhong H."/>
            <person name="Yano M."/>
            <person name="Yuan Q."/>
            <person name="Ouyang S."/>
            <person name="Liu J."/>
            <person name="Jones K.M."/>
            <person name="Gansberger K."/>
            <person name="Moffat K."/>
            <person name="Hill J."/>
            <person name="Bera J."/>
            <person name="Fadrosh D."/>
            <person name="Jin S."/>
            <person name="Johri S."/>
            <person name="Kim M."/>
            <person name="Overton L."/>
            <person name="Reardon M."/>
            <person name="Tsitrin T."/>
            <person name="Vuong H."/>
            <person name="Weaver B."/>
            <person name="Ciecko A."/>
            <person name="Tallon L."/>
            <person name="Jackson J."/>
            <person name="Pai G."/>
            <person name="Aken S.V."/>
            <person name="Utterback T."/>
            <person name="Reidmuller S."/>
            <person name="Feldblyum T."/>
            <person name="Hsiao J."/>
            <person name="Zismann V."/>
            <person name="Iobst S."/>
            <person name="de Vazeille A.R."/>
            <person name="Buell C.R."/>
            <person name="Ying K."/>
            <person name="Li Y."/>
            <person name="Lu T."/>
            <person name="Huang Y."/>
            <person name="Zhao Q."/>
            <person name="Feng Q."/>
            <person name="Zhang L."/>
            <person name="Zhu J."/>
            <person name="Weng Q."/>
            <person name="Mu J."/>
            <person name="Lu Y."/>
            <person name="Fan D."/>
            <person name="Liu Y."/>
            <person name="Guan J."/>
            <person name="Zhang Y."/>
            <person name="Yu S."/>
            <person name="Liu X."/>
            <person name="Zhang Y."/>
            <person name="Hong G."/>
            <person name="Han B."/>
            <person name="Choisne N."/>
            <person name="Demange N."/>
            <person name="Orjeda G."/>
            <person name="Samain S."/>
            <person name="Cattolico L."/>
            <person name="Pelletier E."/>
            <person name="Couloux A."/>
            <person name="Segurens B."/>
            <person name="Wincker P."/>
            <person name="D'Hont A."/>
            <person name="Scarpelli C."/>
            <person name="Weissenbach J."/>
            <person name="Salanoubat M."/>
            <person name="Quetier F."/>
            <person name="Yu Y."/>
            <person name="Kim H.R."/>
            <person name="Rambo T."/>
            <person name="Currie J."/>
            <person name="Collura K."/>
            <person name="Luo M."/>
            <person name="Yang T."/>
            <person name="Ammiraju J.S.S."/>
            <person name="Engler F."/>
            <person name="Soderlund C."/>
            <person name="Wing R.A."/>
            <person name="Palmer L.E."/>
            <person name="de la Bastide M."/>
            <person name="Spiegel L."/>
            <person name="Nascimento L."/>
            <person name="Zutavern T."/>
            <person name="O'Shaughnessy A."/>
            <person name="Dike S."/>
            <person name="Dedhia N."/>
            <person name="Preston R."/>
            <person name="Balija V."/>
            <person name="McCombie W.R."/>
            <person name="Chow T."/>
            <person name="Chen H."/>
            <person name="Chung M."/>
            <person name="Chen C."/>
            <person name="Shaw J."/>
            <person name="Wu H."/>
            <person name="Hsiao K."/>
            <person name="Chao Y."/>
            <person name="Chu M."/>
            <person name="Cheng C."/>
            <person name="Hour A."/>
            <person name="Lee P."/>
            <person name="Lin S."/>
            <person name="Lin Y."/>
            <person name="Liou J."/>
            <person name="Liu S."/>
            <person name="Hsing Y."/>
            <person name="Raghuvanshi S."/>
            <person name="Mohanty A."/>
            <person name="Bharti A.K."/>
            <person name="Gaur A."/>
            <person name="Gupta V."/>
            <person name="Kumar D."/>
            <person name="Ravi V."/>
            <person name="Vij S."/>
            <person name="Kapur A."/>
            <person name="Khurana P."/>
            <person name="Khurana P."/>
            <person name="Khurana J.P."/>
            <person name="Tyagi A.K."/>
            <person name="Gaikwad K."/>
            <person name="Singh A."/>
            <person name="Dalal V."/>
            <person name="Srivastava S."/>
            <person name="Dixit A."/>
            <person name="Pal A.K."/>
            <person name="Ghazi I.A."/>
            <person name="Yadav M."/>
            <person name="Pandit A."/>
            <person name="Bhargava A."/>
            <person name="Sureshbabu K."/>
            <person name="Batra K."/>
            <person name="Sharma T.R."/>
            <person name="Mohapatra T."/>
            <person name="Singh N.K."/>
            <person name="Messing J."/>
            <person name="Nelson A.B."/>
            <person name="Fuks G."/>
            <person name="Kavchok S."/>
            <person name="Keizer G."/>
            <person name="Linton E."/>
            <person name="Llaca V."/>
            <person name="Song R."/>
            <person name="Tanyolac B."/>
            <person name="Young S."/>
            <person name="Ho-Il K."/>
            <person name="Hahn J.H."/>
            <person name="Sangsakoo G."/>
            <person name="Vanavichit A."/>
            <person name="de Mattos Luiz.A.T."/>
            <person name="Zimmer P.D."/>
            <person name="Malone G."/>
            <person name="Dellagostin O."/>
            <person name="de Oliveira A.C."/>
            <person name="Bevan M."/>
            <person name="Bancroft I."/>
            <person name="Minx P."/>
            <person name="Cordum H."/>
            <person name="Wilson R."/>
            <person name="Cheng Z."/>
            <person name="Jin W."/>
            <person name="Jiang J."/>
            <person name="Leong S.A."/>
            <person name="Iwama H."/>
            <person name="Gojobori T."/>
            <person name="Itoh T."/>
            <person name="Niimura Y."/>
            <person name="Fujii Y."/>
            <person name="Habara T."/>
            <person name="Sakai H."/>
            <person name="Sato Y."/>
            <person name="Wilson G."/>
            <person name="Kumar K."/>
            <person name="McCouch S."/>
            <person name="Juretic N."/>
            <person name="Hoen D."/>
            <person name="Wright S."/>
            <person name="Bruskiewich R."/>
            <person name="Bureau T."/>
            <person name="Miyao A."/>
            <person name="Hirochika H."/>
            <person name="Nishikawa T."/>
            <person name="Kadowaki K."/>
            <person name="Sugiura M."/>
            <person name="Burr B."/>
            <person name="Sasaki T."/>
        </authorList>
    </citation>
    <scope>NUCLEOTIDE SEQUENCE [LARGE SCALE GENOMIC DNA]</scope>
    <source>
        <strain evidence="4">cv. Nipponbare</strain>
    </source>
</reference>
<protein>
    <submittedName>
        <fullName evidence="2">Uncharacterized protein</fullName>
    </submittedName>
</protein>
<feature type="region of interest" description="Disordered" evidence="1">
    <location>
        <begin position="1"/>
        <end position="68"/>
    </location>
</feature>
<proteinExistence type="predicted"/>
<dbReference type="EMBL" id="AP004274">
    <property type="protein sequence ID" value="BAD30566.1"/>
    <property type="molecule type" value="Genomic_DNA"/>
</dbReference>
<reference evidence="3" key="2">
    <citation type="submission" date="2001-10" db="EMBL/GenBank/DDBJ databases">
        <title>Oryza sativa nipponbare(GA3) genomic DNA, chromosome 7, PAC clone:P0450A04.</title>
        <authorList>
            <person name="Sasaki T."/>
            <person name="Matsumoto T."/>
            <person name="Yamamoto K."/>
        </authorList>
    </citation>
    <scope>NUCLEOTIDE SEQUENCE</scope>
</reference>
<gene>
    <name evidence="2" type="primary">OJ1343_D04.134</name>
    <name evidence="3" type="synonym">P0450A04.105</name>
</gene>
<dbReference type="Proteomes" id="UP000000763">
    <property type="component" value="Chromosome 7"/>
</dbReference>
<reference evidence="4" key="4">
    <citation type="journal article" date="2008" name="Nucleic Acids Res.">
        <title>The rice annotation project database (RAP-DB): 2008 update.</title>
        <authorList>
            <consortium name="The rice annotation project (RAP)"/>
        </authorList>
    </citation>
    <scope>GENOME REANNOTATION</scope>
    <source>
        <strain evidence="4">cv. Nipponbare</strain>
    </source>
</reference>
<feature type="compositionally biased region" description="Basic and acidic residues" evidence="1">
    <location>
        <begin position="95"/>
        <end position="173"/>
    </location>
</feature>
<dbReference type="EMBL" id="AP003825">
    <property type="protein sequence ID" value="BAC10112.1"/>
    <property type="molecule type" value="Genomic_DNA"/>
</dbReference>
<feature type="region of interest" description="Disordered" evidence="1">
    <location>
        <begin position="220"/>
        <end position="239"/>
    </location>
</feature>
<feature type="compositionally biased region" description="Low complexity" evidence="1">
    <location>
        <begin position="28"/>
        <end position="40"/>
    </location>
</feature>
<name>Q8LIB5_ORYSJ</name>
<evidence type="ECO:0000313" key="3">
    <source>
        <dbReference type="EMBL" id="BAD30566.1"/>
    </source>
</evidence>
<feature type="compositionally biased region" description="Basic and acidic residues" evidence="1">
    <location>
        <begin position="1"/>
        <end position="14"/>
    </location>
</feature>
<sequence length="239" mass="24862">MDGAERGGRRERAGGAEQVRGQSGGGRMSPSLPSSSTSQPFCRWGAGAVTGHRRRAGTQGNSGVEEGGAIGAAREVLATMGAVGEEESVGSAGKGDGRRGKGGVERRRAAGERERATGGKGGAERRRAAEEKLRGGGDRRRGGRRDGQQRDGRLPVAVREKVQLHASRSDRRRSACPAPLRPRPAAALLCSGRPAPPARSGRCRSACPAPLRPRPAAALLYSGRPTPPARSGHPVLRPL</sequence>
<evidence type="ECO:0000313" key="2">
    <source>
        <dbReference type="EMBL" id="BAC10112.1"/>
    </source>
</evidence>